<reference evidence="1" key="1">
    <citation type="submission" date="2020-11" db="EMBL/GenBank/DDBJ databases">
        <title>Chlorella ohadii genome sequencing and assembly.</title>
        <authorList>
            <person name="Murik O."/>
            <person name="Treves H."/>
            <person name="Kedem I."/>
            <person name="Shotland Y."/>
            <person name="Kaplan A."/>
        </authorList>
    </citation>
    <scope>NUCLEOTIDE SEQUENCE</scope>
    <source>
        <strain evidence="1">1</strain>
    </source>
</reference>
<gene>
    <name evidence="1" type="ORF">COHA_010277</name>
</gene>
<protein>
    <submittedName>
        <fullName evidence="1">Uncharacterized protein</fullName>
    </submittedName>
</protein>
<name>A0AAD5DD58_9CHLO</name>
<proteinExistence type="predicted"/>
<evidence type="ECO:0000313" key="1">
    <source>
        <dbReference type="EMBL" id="KAI7835832.1"/>
    </source>
</evidence>
<accession>A0AAD5DD58</accession>
<evidence type="ECO:0000313" key="2">
    <source>
        <dbReference type="Proteomes" id="UP001205105"/>
    </source>
</evidence>
<organism evidence="1 2">
    <name type="scientific">Chlorella ohadii</name>
    <dbReference type="NCBI Taxonomy" id="2649997"/>
    <lineage>
        <taxon>Eukaryota</taxon>
        <taxon>Viridiplantae</taxon>
        <taxon>Chlorophyta</taxon>
        <taxon>core chlorophytes</taxon>
        <taxon>Trebouxiophyceae</taxon>
        <taxon>Chlorellales</taxon>
        <taxon>Chlorellaceae</taxon>
        <taxon>Chlorella clade</taxon>
        <taxon>Chlorella</taxon>
    </lineage>
</organism>
<comment type="caution">
    <text evidence="1">The sequence shown here is derived from an EMBL/GenBank/DDBJ whole genome shotgun (WGS) entry which is preliminary data.</text>
</comment>
<dbReference type="Proteomes" id="UP001205105">
    <property type="component" value="Unassembled WGS sequence"/>
</dbReference>
<dbReference type="AlphaFoldDB" id="A0AAD5DD58"/>
<dbReference type="EMBL" id="JADXDR010000222">
    <property type="protein sequence ID" value="KAI7835832.1"/>
    <property type="molecule type" value="Genomic_DNA"/>
</dbReference>
<keyword evidence="2" id="KW-1185">Reference proteome</keyword>
<sequence>MLRRALRELPPEKLVHPGCKKMLMELGPDTVQAVMTDIDAQHQVGSTSSFKEALQAVARLRTMAGDDGDVAFFLDELVTFLSKDEVARQAFSAGALRLVARLQAAADDCASACTRSGSRQPVVELRLRICTALYAGGEGCKHAQRLSNAVRLRVMVHKAVLLAASSLRQQAALVSLLEQQEAAGRPDVQATLAEMRDNLSAVQEGMRDVVADATRVFARLLEVNASPDNEAAAHAVSAAQAALDGTEEGVRTAVDIWVDACPELLPASTELFDGARLALGQAVQRRLLAPAQGMGSVIQQLIRVMLGTALYLDELCIEGDEQHLLSANLSFYQACQEAATAAVAFAVDATPDEVASVLIETTSPILRSLMSQLAVMQSSNRLAVQA</sequence>